<comment type="caution">
    <text evidence="3">The sequence shown here is derived from an EMBL/GenBank/DDBJ whole genome shotgun (WGS) entry which is preliminary data.</text>
</comment>
<proteinExistence type="predicted"/>
<feature type="domain" description="Tyr recombinase" evidence="2">
    <location>
        <begin position="1"/>
        <end position="108"/>
    </location>
</feature>
<sequence length="108" mass="12588">MILIRGETEKTYREFSVPIMEGLTPHLSRLLDEAKKIGLSPNDQPFNVNRFSRHYHGKEMNIDQVQAMYRKLTDKTGVRMTPHHFSHTIATDLKQQPAGQIDQSLYRH</sequence>
<dbReference type="SUPFAM" id="SSF56349">
    <property type="entry name" value="DNA breaking-rejoining enzymes"/>
    <property type="match status" value="1"/>
</dbReference>
<dbReference type="InterPro" id="IPR013762">
    <property type="entry name" value="Integrase-like_cat_sf"/>
</dbReference>
<name>A0A7Y1QMB3_9PSED</name>
<evidence type="ECO:0000259" key="2">
    <source>
        <dbReference type="PROSITE" id="PS51898"/>
    </source>
</evidence>
<accession>A0A7Y1QMB3</accession>
<dbReference type="GO" id="GO:0015074">
    <property type="term" value="P:DNA integration"/>
    <property type="evidence" value="ECO:0007669"/>
    <property type="project" value="InterPro"/>
</dbReference>
<keyword evidence="1" id="KW-0233">DNA recombination</keyword>
<dbReference type="EMBL" id="JAAQYP010000028">
    <property type="protein sequence ID" value="NNA96960.1"/>
    <property type="molecule type" value="Genomic_DNA"/>
</dbReference>
<evidence type="ECO:0000313" key="3">
    <source>
        <dbReference type="EMBL" id="NNA96960.1"/>
    </source>
</evidence>
<protein>
    <submittedName>
        <fullName evidence="3">Site-specific integrase</fullName>
    </submittedName>
</protein>
<dbReference type="PROSITE" id="PS51898">
    <property type="entry name" value="TYR_RECOMBINASE"/>
    <property type="match status" value="1"/>
</dbReference>
<evidence type="ECO:0000256" key="1">
    <source>
        <dbReference type="ARBA" id="ARBA00023172"/>
    </source>
</evidence>
<dbReference type="Proteomes" id="UP000542111">
    <property type="component" value="Unassembled WGS sequence"/>
</dbReference>
<evidence type="ECO:0000313" key="4">
    <source>
        <dbReference type="Proteomes" id="UP000542111"/>
    </source>
</evidence>
<dbReference type="GO" id="GO:0003677">
    <property type="term" value="F:DNA binding"/>
    <property type="evidence" value="ECO:0007669"/>
    <property type="project" value="InterPro"/>
</dbReference>
<dbReference type="Gene3D" id="1.10.443.10">
    <property type="entry name" value="Intergrase catalytic core"/>
    <property type="match status" value="1"/>
</dbReference>
<dbReference type="OrthoDB" id="7064909at2"/>
<organism evidence="3 4">
    <name type="scientific">Pseudomonas gessardii</name>
    <dbReference type="NCBI Taxonomy" id="78544"/>
    <lineage>
        <taxon>Bacteria</taxon>
        <taxon>Pseudomonadati</taxon>
        <taxon>Pseudomonadota</taxon>
        <taxon>Gammaproteobacteria</taxon>
        <taxon>Pseudomonadales</taxon>
        <taxon>Pseudomonadaceae</taxon>
        <taxon>Pseudomonas</taxon>
    </lineage>
</organism>
<dbReference type="InterPro" id="IPR002104">
    <property type="entry name" value="Integrase_catalytic"/>
</dbReference>
<dbReference type="GO" id="GO:0006310">
    <property type="term" value="P:DNA recombination"/>
    <property type="evidence" value="ECO:0007669"/>
    <property type="project" value="UniProtKB-KW"/>
</dbReference>
<dbReference type="AlphaFoldDB" id="A0A7Y1QMB3"/>
<dbReference type="InterPro" id="IPR011010">
    <property type="entry name" value="DNA_brk_join_enz"/>
</dbReference>
<reference evidence="3 4" key="1">
    <citation type="journal article" date="2020" name="Front. Microbiol.">
        <title>Genetic Organization of the aprX-lipA2 Operon Affects the Proteolytic Potential of Pseudomonas Species in Milk.</title>
        <authorList>
            <person name="Maier C."/>
            <person name="Huptas C."/>
            <person name="von Neubeck M."/>
            <person name="Scherer S."/>
            <person name="Wenning M."/>
            <person name="Lucking G."/>
        </authorList>
    </citation>
    <scope>NUCLEOTIDE SEQUENCE [LARGE SCALE GENOMIC DNA]</scope>
    <source>
        <strain evidence="3 4">G4779</strain>
    </source>
</reference>
<gene>
    <name evidence="3" type="ORF">HBO33_17460</name>
</gene>